<dbReference type="Proteomes" id="UP000317624">
    <property type="component" value="Unassembled WGS sequence"/>
</dbReference>
<gene>
    <name evidence="1" type="ORF">FNT36_10060</name>
</gene>
<dbReference type="CDD" id="cd08152">
    <property type="entry name" value="y4iL_like"/>
    <property type="match status" value="1"/>
</dbReference>
<comment type="caution">
    <text evidence="1">The sequence shown here is derived from an EMBL/GenBank/DDBJ whole genome shotgun (WGS) entry which is preliminary data.</text>
</comment>
<dbReference type="SUPFAM" id="SSF56634">
    <property type="entry name" value="Heme-dependent catalase-like"/>
    <property type="match status" value="1"/>
</dbReference>
<proteinExistence type="predicted"/>
<dbReference type="EMBL" id="VMRJ01000002">
    <property type="protein sequence ID" value="TVT41759.1"/>
    <property type="molecule type" value="Genomic_DNA"/>
</dbReference>
<dbReference type="InterPro" id="IPR020835">
    <property type="entry name" value="Catalase_sf"/>
</dbReference>
<organism evidence="1 2">
    <name type="scientific">Hymenobacter setariae</name>
    <dbReference type="NCBI Taxonomy" id="2594794"/>
    <lineage>
        <taxon>Bacteria</taxon>
        <taxon>Pseudomonadati</taxon>
        <taxon>Bacteroidota</taxon>
        <taxon>Cytophagia</taxon>
        <taxon>Cytophagales</taxon>
        <taxon>Hymenobacteraceae</taxon>
        <taxon>Hymenobacter</taxon>
    </lineage>
</organism>
<dbReference type="AlphaFoldDB" id="A0A558BZ30"/>
<accession>A0A558BZ30</accession>
<evidence type="ECO:0000313" key="2">
    <source>
        <dbReference type="Proteomes" id="UP000317624"/>
    </source>
</evidence>
<dbReference type="RefSeq" id="WP_144847041.1">
    <property type="nucleotide sequence ID" value="NZ_VMRJ01000002.1"/>
</dbReference>
<dbReference type="OrthoDB" id="336698at2"/>
<protein>
    <submittedName>
        <fullName evidence="1">Catalase family protein</fullName>
    </submittedName>
</protein>
<sequence>MPTTPTTYVRFADGVEEIQPNEDQLGDETVASMARVARLMFEKNRHAIRDAHAKSHGILRGELHVAPNLPEHLAQGMFKEAKTYPVIIRLSTSPGAIQPDSQPAVKGFALKIIGVEGKKFLPEEADAITQDFLMVNDTIIPTGDVKSYHDMQLRIEKLAHGPELLQTAINKVGVLADKALEVLEDVGGPKKEVNMVVQAHPNNHMLGETYTTLGAIRYGDYVAKVSVAPLSENLKALAGKEVDVSEPGAYRDLVVDFFRTQGAEYELRAQLCTDLKTMPVEDASIDWPQDQSPYQTLGKIVLPAQDAFSPARRVYADDVLSFNPFHCLPEHLPLGSINRVRIKAYASSTKYRHMMNATAKVEPTDISQLPD</sequence>
<keyword evidence="2" id="KW-1185">Reference proteome</keyword>
<reference evidence="1 2" key="1">
    <citation type="submission" date="2019-07" db="EMBL/GenBank/DDBJ databases">
        <title>Hymenobacter sp. straun FUR1 Genome sequencing and assembly.</title>
        <authorList>
            <person name="Chhetri G."/>
        </authorList>
    </citation>
    <scope>NUCLEOTIDE SEQUENCE [LARGE SCALE GENOMIC DNA]</scope>
    <source>
        <strain evidence="1 2">Fur1</strain>
    </source>
</reference>
<evidence type="ECO:0000313" key="1">
    <source>
        <dbReference type="EMBL" id="TVT41759.1"/>
    </source>
</evidence>
<dbReference type="Gene3D" id="2.40.180.10">
    <property type="entry name" value="Catalase core domain"/>
    <property type="match status" value="1"/>
</dbReference>
<dbReference type="PANTHER" id="PTHR36195">
    <property type="entry name" value="DOMAIN PROTEIN, PUTATIVE (AFU_ORTHOLOGUE AFUA_5G01990)-RELATED-RELATED"/>
    <property type="match status" value="1"/>
</dbReference>
<name>A0A558BZ30_9BACT</name>
<dbReference type="GO" id="GO:0020037">
    <property type="term" value="F:heme binding"/>
    <property type="evidence" value="ECO:0007669"/>
    <property type="project" value="InterPro"/>
</dbReference>
<dbReference type="PANTHER" id="PTHR36195:SF4">
    <property type="entry name" value="DOMAIN PROTEIN, PUTATIVE (AFU_ORTHOLOGUE AFUA_5G01990)-RELATED"/>
    <property type="match status" value="1"/>
</dbReference>